<evidence type="ECO:0000313" key="4">
    <source>
        <dbReference type="Proteomes" id="UP000297245"/>
    </source>
</evidence>
<organism evidence="3 4">
    <name type="scientific">Dendrothele bispora (strain CBS 962.96)</name>
    <dbReference type="NCBI Taxonomy" id="1314807"/>
    <lineage>
        <taxon>Eukaryota</taxon>
        <taxon>Fungi</taxon>
        <taxon>Dikarya</taxon>
        <taxon>Basidiomycota</taxon>
        <taxon>Agaricomycotina</taxon>
        <taxon>Agaricomycetes</taxon>
        <taxon>Agaricomycetidae</taxon>
        <taxon>Agaricales</taxon>
        <taxon>Agaricales incertae sedis</taxon>
        <taxon>Dendrothele</taxon>
    </lineage>
</organism>
<dbReference type="AlphaFoldDB" id="A0A4S8KN49"/>
<feature type="transmembrane region" description="Helical" evidence="1">
    <location>
        <begin position="108"/>
        <end position="131"/>
    </location>
</feature>
<reference evidence="3 4" key="1">
    <citation type="journal article" date="2019" name="Nat. Ecol. Evol.">
        <title>Megaphylogeny resolves global patterns of mushroom evolution.</title>
        <authorList>
            <person name="Varga T."/>
            <person name="Krizsan K."/>
            <person name="Foldi C."/>
            <person name="Dima B."/>
            <person name="Sanchez-Garcia M."/>
            <person name="Sanchez-Ramirez S."/>
            <person name="Szollosi G.J."/>
            <person name="Szarkandi J.G."/>
            <person name="Papp V."/>
            <person name="Albert L."/>
            <person name="Andreopoulos W."/>
            <person name="Angelini C."/>
            <person name="Antonin V."/>
            <person name="Barry K.W."/>
            <person name="Bougher N.L."/>
            <person name="Buchanan P."/>
            <person name="Buyck B."/>
            <person name="Bense V."/>
            <person name="Catcheside P."/>
            <person name="Chovatia M."/>
            <person name="Cooper J."/>
            <person name="Damon W."/>
            <person name="Desjardin D."/>
            <person name="Finy P."/>
            <person name="Geml J."/>
            <person name="Haridas S."/>
            <person name="Hughes K."/>
            <person name="Justo A."/>
            <person name="Karasinski D."/>
            <person name="Kautmanova I."/>
            <person name="Kiss B."/>
            <person name="Kocsube S."/>
            <person name="Kotiranta H."/>
            <person name="LaButti K.M."/>
            <person name="Lechner B.E."/>
            <person name="Liimatainen K."/>
            <person name="Lipzen A."/>
            <person name="Lukacs Z."/>
            <person name="Mihaltcheva S."/>
            <person name="Morgado L.N."/>
            <person name="Niskanen T."/>
            <person name="Noordeloos M.E."/>
            <person name="Ohm R.A."/>
            <person name="Ortiz-Santana B."/>
            <person name="Ovrebo C."/>
            <person name="Racz N."/>
            <person name="Riley R."/>
            <person name="Savchenko A."/>
            <person name="Shiryaev A."/>
            <person name="Soop K."/>
            <person name="Spirin V."/>
            <person name="Szebenyi C."/>
            <person name="Tomsovsky M."/>
            <person name="Tulloss R.E."/>
            <person name="Uehling J."/>
            <person name="Grigoriev I.V."/>
            <person name="Vagvolgyi C."/>
            <person name="Papp T."/>
            <person name="Martin F.M."/>
            <person name="Miettinen O."/>
            <person name="Hibbett D.S."/>
            <person name="Nagy L.G."/>
        </authorList>
    </citation>
    <scope>NUCLEOTIDE SEQUENCE [LARGE SCALE GENOMIC DNA]</scope>
    <source>
        <strain evidence="3 4">CBS 962.96</strain>
    </source>
</reference>
<feature type="signal peptide" evidence="2">
    <location>
        <begin position="1"/>
        <end position="19"/>
    </location>
</feature>
<name>A0A4S8KN49_DENBC</name>
<dbReference type="Proteomes" id="UP000297245">
    <property type="component" value="Unassembled WGS sequence"/>
</dbReference>
<gene>
    <name evidence="3" type="ORF">K435DRAFT_812780</name>
</gene>
<feature type="transmembrane region" description="Helical" evidence="1">
    <location>
        <begin position="81"/>
        <end position="102"/>
    </location>
</feature>
<keyword evidence="1" id="KW-0812">Transmembrane</keyword>
<dbReference type="OrthoDB" id="2958007at2759"/>
<evidence type="ECO:0000256" key="1">
    <source>
        <dbReference type="SAM" id="Phobius"/>
    </source>
</evidence>
<keyword evidence="1" id="KW-0472">Membrane</keyword>
<keyword evidence="1" id="KW-1133">Transmembrane helix</keyword>
<proteinExistence type="predicted"/>
<accession>A0A4S8KN49</accession>
<feature type="transmembrane region" description="Helical" evidence="1">
    <location>
        <begin position="159"/>
        <end position="178"/>
    </location>
</feature>
<keyword evidence="4" id="KW-1185">Reference proteome</keyword>
<protein>
    <submittedName>
        <fullName evidence="3">Uncharacterized protein</fullName>
    </submittedName>
</protein>
<sequence length="205" mass="22760">MSHWYFLADLSLALFLMSSDMEMSENASTTFEIVLAEYLHLSGVVSSASVLYPNLPQVSQLGVLTLPQFPRCRSFHLFREILFVTTQAVVCILLSFRIWVIHKLNKGMFAFLSIASMILVGLASPMFGAFFGEHSSIRVSGTTGEGCHSKLEFITSIRILYYVVVTLANLANIFTFYFTGLPQPFMRGGLSTLSSVQVSNVSVLF</sequence>
<evidence type="ECO:0000313" key="3">
    <source>
        <dbReference type="EMBL" id="THU77074.1"/>
    </source>
</evidence>
<feature type="chain" id="PRO_5020746562" evidence="2">
    <location>
        <begin position="20"/>
        <end position="205"/>
    </location>
</feature>
<evidence type="ECO:0000256" key="2">
    <source>
        <dbReference type="SAM" id="SignalP"/>
    </source>
</evidence>
<keyword evidence="2" id="KW-0732">Signal</keyword>
<dbReference type="EMBL" id="ML180570">
    <property type="protein sequence ID" value="THU77074.1"/>
    <property type="molecule type" value="Genomic_DNA"/>
</dbReference>